<reference evidence="6" key="1">
    <citation type="submission" date="2013-12" db="EMBL/GenBank/DDBJ databases">
        <title>The Genome Sequence of Aphanomyces invadans NJM9701.</title>
        <authorList>
            <consortium name="The Broad Institute Genomics Platform"/>
            <person name="Russ C."/>
            <person name="Tyler B."/>
            <person name="van West P."/>
            <person name="Dieguez-Uribeondo J."/>
            <person name="Young S.K."/>
            <person name="Zeng Q."/>
            <person name="Gargeya S."/>
            <person name="Fitzgerald M."/>
            <person name="Abouelleil A."/>
            <person name="Alvarado L."/>
            <person name="Chapman S.B."/>
            <person name="Gainer-Dewar J."/>
            <person name="Goldberg J."/>
            <person name="Griggs A."/>
            <person name="Gujja S."/>
            <person name="Hansen M."/>
            <person name="Howarth C."/>
            <person name="Imamovic A."/>
            <person name="Ireland A."/>
            <person name="Larimer J."/>
            <person name="McCowan C."/>
            <person name="Murphy C."/>
            <person name="Pearson M."/>
            <person name="Poon T.W."/>
            <person name="Priest M."/>
            <person name="Roberts A."/>
            <person name="Saif S."/>
            <person name="Shea T."/>
            <person name="Sykes S."/>
            <person name="Wortman J."/>
            <person name="Nusbaum C."/>
            <person name="Birren B."/>
        </authorList>
    </citation>
    <scope>NUCLEOTIDE SEQUENCE [LARGE SCALE GENOMIC DNA]</scope>
    <source>
        <strain evidence="6">NJM9701</strain>
    </source>
</reference>
<name>A0A024UV97_9STRA</name>
<dbReference type="GO" id="GO:0016020">
    <property type="term" value="C:membrane"/>
    <property type="evidence" value="ECO:0007669"/>
    <property type="project" value="UniProtKB-SubCell"/>
</dbReference>
<feature type="transmembrane region" description="Helical" evidence="5">
    <location>
        <begin position="198"/>
        <end position="217"/>
    </location>
</feature>
<gene>
    <name evidence="6" type="ORF">H310_00622</name>
</gene>
<dbReference type="GO" id="GO:0015095">
    <property type="term" value="F:magnesium ion transmembrane transporter activity"/>
    <property type="evidence" value="ECO:0007669"/>
    <property type="project" value="InterPro"/>
</dbReference>
<dbReference type="OrthoDB" id="165382at2759"/>
<dbReference type="RefSeq" id="XP_008861690.1">
    <property type="nucleotide sequence ID" value="XM_008863468.1"/>
</dbReference>
<feature type="transmembrane region" description="Helical" evidence="5">
    <location>
        <begin position="92"/>
        <end position="110"/>
    </location>
</feature>
<dbReference type="GeneID" id="20077672"/>
<feature type="transmembrane region" description="Helical" evidence="5">
    <location>
        <begin position="6"/>
        <end position="24"/>
    </location>
</feature>
<feature type="transmembrane region" description="Helical" evidence="5">
    <location>
        <begin position="224"/>
        <end position="247"/>
    </location>
</feature>
<evidence type="ECO:0000256" key="5">
    <source>
        <dbReference type="SAM" id="Phobius"/>
    </source>
</evidence>
<dbReference type="VEuPathDB" id="FungiDB:H310_00622"/>
<proteinExistence type="predicted"/>
<evidence type="ECO:0000256" key="4">
    <source>
        <dbReference type="ARBA" id="ARBA00023136"/>
    </source>
</evidence>
<feature type="transmembrane region" description="Helical" evidence="5">
    <location>
        <begin position="65"/>
        <end position="85"/>
    </location>
</feature>
<feature type="transmembrane region" description="Helical" evidence="5">
    <location>
        <begin position="36"/>
        <end position="53"/>
    </location>
</feature>
<comment type="subcellular location">
    <subcellularLocation>
        <location evidence="1">Membrane</location>
        <topology evidence="1">Multi-pass membrane protein</topology>
    </subcellularLocation>
</comment>
<evidence type="ECO:0000256" key="1">
    <source>
        <dbReference type="ARBA" id="ARBA00004141"/>
    </source>
</evidence>
<feature type="transmembrane region" description="Helical" evidence="5">
    <location>
        <begin position="130"/>
        <end position="150"/>
    </location>
</feature>
<keyword evidence="2 5" id="KW-0812">Transmembrane</keyword>
<keyword evidence="4 5" id="KW-0472">Membrane</keyword>
<evidence type="ECO:0000313" key="6">
    <source>
        <dbReference type="EMBL" id="ETW10279.1"/>
    </source>
</evidence>
<accession>A0A024UV97</accession>
<dbReference type="AlphaFoldDB" id="A0A024UV97"/>
<dbReference type="InterPro" id="IPR037185">
    <property type="entry name" value="EmrE-like"/>
</dbReference>
<feature type="transmembrane region" description="Helical" evidence="5">
    <location>
        <begin position="162"/>
        <end position="178"/>
    </location>
</feature>
<dbReference type="EMBL" id="KI913952">
    <property type="protein sequence ID" value="ETW10279.1"/>
    <property type="molecule type" value="Genomic_DNA"/>
</dbReference>
<sequence length="308" mass="33340">MYYGWLVGIVLSLAASLVGTVGKVLMKLAHKRHDSYLYFAGAFVCVIVINPVFDAWSYSFAAQSVLAPMAGFSVVWNIVLAPYVLKETLSDQVVQGSSIILVGCGLVSMSGDHASPTHTPEQLYALFSEAIFIVYASIFAVSCIALSYIVHTFPHSSYTRRFAFGALAGLVGGNLYFMKTSVELIGNGGDVWRNVGTYFIFAGALGSAAGGIFVLNLGLKEYDALHVVAIYESFLILCGSISGVIFFREDHDMQGWWQIIMYPVAIVTTIVGVIVLSRQPSQAATLSDEEGQPFMYSTETTKLVASNI</sequence>
<dbReference type="PANTHER" id="PTHR12570">
    <property type="match status" value="1"/>
</dbReference>
<dbReference type="eggNOG" id="KOG2922">
    <property type="taxonomic scope" value="Eukaryota"/>
</dbReference>
<protein>
    <submittedName>
        <fullName evidence="6">Uncharacterized protein</fullName>
    </submittedName>
</protein>
<evidence type="ECO:0000256" key="2">
    <source>
        <dbReference type="ARBA" id="ARBA00022692"/>
    </source>
</evidence>
<dbReference type="Pfam" id="PF05653">
    <property type="entry name" value="Mg_trans_NIPA"/>
    <property type="match status" value="1"/>
</dbReference>
<dbReference type="SUPFAM" id="SSF103481">
    <property type="entry name" value="Multidrug resistance efflux transporter EmrE"/>
    <property type="match status" value="1"/>
</dbReference>
<feature type="transmembrane region" description="Helical" evidence="5">
    <location>
        <begin position="259"/>
        <end position="277"/>
    </location>
</feature>
<keyword evidence="3 5" id="KW-1133">Transmembrane helix</keyword>
<dbReference type="PANTHER" id="PTHR12570:SF9">
    <property type="entry name" value="MAGNESIUM TRANSPORTER NIPA8-RELATED"/>
    <property type="match status" value="1"/>
</dbReference>
<organism evidence="6">
    <name type="scientific">Aphanomyces invadans</name>
    <dbReference type="NCBI Taxonomy" id="157072"/>
    <lineage>
        <taxon>Eukaryota</taxon>
        <taxon>Sar</taxon>
        <taxon>Stramenopiles</taxon>
        <taxon>Oomycota</taxon>
        <taxon>Saprolegniomycetes</taxon>
        <taxon>Saprolegniales</taxon>
        <taxon>Verrucalvaceae</taxon>
        <taxon>Aphanomyces</taxon>
    </lineage>
</organism>
<evidence type="ECO:0000256" key="3">
    <source>
        <dbReference type="ARBA" id="ARBA00022989"/>
    </source>
</evidence>
<dbReference type="InterPro" id="IPR008521">
    <property type="entry name" value="Mg_trans_NIPA"/>
</dbReference>